<evidence type="ECO:0000313" key="8">
    <source>
        <dbReference type="EMBL" id="MCT8991257.1"/>
    </source>
</evidence>
<name>A0A9X2X8G2_9HYPH</name>
<keyword evidence="3 6" id="KW-1133">Transmembrane helix</keyword>
<feature type="compositionally biased region" description="Low complexity" evidence="5">
    <location>
        <begin position="353"/>
        <end position="370"/>
    </location>
</feature>
<sequence>MIPWPETAHGRAVAEPEPVEAPSPGTPDASDPSVEIDTRPPETDAAPALPPMPPKRAVPQGKARIAPLSLAGALVFSAAVHAAVIALLSDHITRPGVEALTDPISVEIVLEEPAAPVAGSAGTALARAAKLQLEAATAEKAEPEPAQKAEEEKAQNADEPLEVAKEAEASRTAPREQPLEETATAAVEEPLPANEEALPAEEATPPVEPSSPANMEETEETPLAESTVEPANSGPAEKSPANLSQETETATPKTPEAPPAEPAVAKEAAEPATPEERHEPEQAEPEEQPEAVASVILPQENIPIPTPRPQPPRAKRAETKQEPQNRPARVAPATPRQTARAQETPPAAKESPARQSAASSAARQGGATAGEKAAYARRLIAHVERHKRYPRDAARQGIAGTAGLAITIDRQGRLAGASLAKRSGHAILDEEALAVARRAAPYPRPPEGVGGATVTFSVTLRFSP</sequence>
<dbReference type="Pfam" id="PF03544">
    <property type="entry name" value="TonB_C"/>
    <property type="match status" value="1"/>
</dbReference>
<dbReference type="SUPFAM" id="SSF74653">
    <property type="entry name" value="TolA/TonB C-terminal domain"/>
    <property type="match status" value="1"/>
</dbReference>
<evidence type="ECO:0000256" key="6">
    <source>
        <dbReference type="SAM" id="Phobius"/>
    </source>
</evidence>
<dbReference type="AlphaFoldDB" id="A0A9X2X8G2"/>
<dbReference type="Gene3D" id="3.30.1150.10">
    <property type="match status" value="1"/>
</dbReference>
<evidence type="ECO:0000256" key="5">
    <source>
        <dbReference type="SAM" id="MobiDB-lite"/>
    </source>
</evidence>
<reference evidence="8" key="1">
    <citation type="submission" date="2022-08" db="EMBL/GenBank/DDBJ databases">
        <title>Chelativorans sichuanense sp. nov., a paraffin oil-degrading bacterium isolated from a mixture of oil-based drill cuttings and paddy soil.</title>
        <authorList>
            <person name="Yu J."/>
            <person name="Liu H."/>
            <person name="Chen Q."/>
        </authorList>
    </citation>
    <scope>NUCLEOTIDE SEQUENCE</scope>
    <source>
        <strain evidence="8">SCAU 2101</strain>
    </source>
</reference>
<feature type="compositionally biased region" description="Low complexity" evidence="5">
    <location>
        <begin position="262"/>
        <end position="272"/>
    </location>
</feature>
<comment type="subcellular location">
    <subcellularLocation>
        <location evidence="1">Membrane</location>
        <topology evidence="1">Single-pass membrane protein</topology>
    </subcellularLocation>
</comment>
<accession>A0A9X2X8G2</accession>
<dbReference type="NCBIfam" id="TIGR01352">
    <property type="entry name" value="tonB_Cterm"/>
    <property type="match status" value="1"/>
</dbReference>
<keyword evidence="4 6" id="KW-0472">Membrane</keyword>
<feature type="region of interest" description="Disordered" evidence="5">
    <location>
        <begin position="1"/>
        <end position="60"/>
    </location>
</feature>
<feature type="transmembrane region" description="Helical" evidence="6">
    <location>
        <begin position="65"/>
        <end position="88"/>
    </location>
</feature>
<keyword evidence="2 6" id="KW-0812">Transmembrane</keyword>
<evidence type="ECO:0000256" key="2">
    <source>
        <dbReference type="ARBA" id="ARBA00022692"/>
    </source>
</evidence>
<evidence type="ECO:0000313" key="9">
    <source>
        <dbReference type="Proteomes" id="UP001149009"/>
    </source>
</evidence>
<dbReference type="Proteomes" id="UP001149009">
    <property type="component" value="Unassembled WGS sequence"/>
</dbReference>
<evidence type="ECO:0000256" key="3">
    <source>
        <dbReference type="ARBA" id="ARBA00022989"/>
    </source>
</evidence>
<gene>
    <name evidence="8" type="ORF">NYR54_13305</name>
</gene>
<evidence type="ECO:0000256" key="4">
    <source>
        <dbReference type="ARBA" id="ARBA00023136"/>
    </source>
</evidence>
<comment type="caution">
    <text evidence="8">The sequence shown here is derived from an EMBL/GenBank/DDBJ whole genome shotgun (WGS) entry which is preliminary data.</text>
</comment>
<dbReference type="InterPro" id="IPR006260">
    <property type="entry name" value="TonB/TolA_C"/>
</dbReference>
<evidence type="ECO:0000259" key="7">
    <source>
        <dbReference type="PROSITE" id="PS52015"/>
    </source>
</evidence>
<dbReference type="RefSeq" id="WP_261516171.1">
    <property type="nucleotide sequence ID" value="NZ_JAODNV010000013.1"/>
</dbReference>
<proteinExistence type="predicted"/>
<dbReference type="InterPro" id="IPR037682">
    <property type="entry name" value="TonB_C"/>
</dbReference>
<feature type="compositionally biased region" description="Low complexity" evidence="5">
    <location>
        <begin position="185"/>
        <end position="213"/>
    </location>
</feature>
<organism evidence="8 9">
    <name type="scientific">Chelativorans petroleitrophicus</name>
    <dbReference type="NCBI Taxonomy" id="2975484"/>
    <lineage>
        <taxon>Bacteria</taxon>
        <taxon>Pseudomonadati</taxon>
        <taxon>Pseudomonadota</taxon>
        <taxon>Alphaproteobacteria</taxon>
        <taxon>Hyphomicrobiales</taxon>
        <taxon>Phyllobacteriaceae</taxon>
        <taxon>Chelativorans</taxon>
    </lineage>
</organism>
<dbReference type="EMBL" id="JAODNV010000013">
    <property type="protein sequence ID" value="MCT8991257.1"/>
    <property type="molecule type" value="Genomic_DNA"/>
</dbReference>
<feature type="compositionally biased region" description="Basic and acidic residues" evidence="5">
    <location>
        <begin position="137"/>
        <end position="178"/>
    </location>
</feature>
<evidence type="ECO:0000256" key="1">
    <source>
        <dbReference type="ARBA" id="ARBA00004167"/>
    </source>
</evidence>
<dbReference type="GO" id="GO:0055085">
    <property type="term" value="P:transmembrane transport"/>
    <property type="evidence" value="ECO:0007669"/>
    <property type="project" value="InterPro"/>
</dbReference>
<feature type="domain" description="TonB C-terminal" evidence="7">
    <location>
        <begin position="374"/>
        <end position="464"/>
    </location>
</feature>
<dbReference type="PROSITE" id="PS52015">
    <property type="entry name" value="TONB_CTD"/>
    <property type="match status" value="1"/>
</dbReference>
<keyword evidence="9" id="KW-1185">Reference proteome</keyword>
<protein>
    <submittedName>
        <fullName evidence="8">TonB family protein</fullName>
    </submittedName>
</protein>
<feature type="region of interest" description="Disordered" evidence="5">
    <location>
        <begin position="136"/>
        <end position="373"/>
    </location>
</feature>
<dbReference type="GO" id="GO:0016020">
    <property type="term" value="C:membrane"/>
    <property type="evidence" value="ECO:0007669"/>
    <property type="project" value="UniProtKB-SubCell"/>
</dbReference>